<reference evidence="1" key="1">
    <citation type="submission" date="2021-09" db="EMBL/GenBank/DDBJ databases">
        <authorList>
            <consortium name="AG Swart"/>
            <person name="Singh M."/>
            <person name="Singh A."/>
            <person name="Seah K."/>
            <person name="Emmerich C."/>
        </authorList>
    </citation>
    <scope>NUCLEOTIDE SEQUENCE</scope>
    <source>
        <strain evidence="1">ATCC30299</strain>
    </source>
</reference>
<evidence type="ECO:0000313" key="1">
    <source>
        <dbReference type="EMBL" id="CAG9335241.1"/>
    </source>
</evidence>
<evidence type="ECO:0000313" key="2">
    <source>
        <dbReference type="Proteomes" id="UP001162131"/>
    </source>
</evidence>
<keyword evidence="2" id="KW-1185">Reference proteome</keyword>
<accession>A0AAU9KB23</accession>
<gene>
    <name evidence="1" type="ORF">BSTOLATCC_MIC63718</name>
</gene>
<protein>
    <submittedName>
        <fullName evidence="1">Uncharacterized protein</fullName>
    </submittedName>
</protein>
<organism evidence="1 2">
    <name type="scientific">Blepharisma stoltei</name>
    <dbReference type="NCBI Taxonomy" id="1481888"/>
    <lineage>
        <taxon>Eukaryota</taxon>
        <taxon>Sar</taxon>
        <taxon>Alveolata</taxon>
        <taxon>Ciliophora</taxon>
        <taxon>Postciliodesmatophora</taxon>
        <taxon>Heterotrichea</taxon>
        <taxon>Heterotrichida</taxon>
        <taxon>Blepharismidae</taxon>
        <taxon>Blepharisma</taxon>
    </lineage>
</organism>
<proteinExistence type="predicted"/>
<dbReference type="Proteomes" id="UP001162131">
    <property type="component" value="Unassembled WGS sequence"/>
</dbReference>
<comment type="caution">
    <text evidence="1">The sequence shown here is derived from an EMBL/GenBank/DDBJ whole genome shotgun (WGS) entry which is preliminary data.</text>
</comment>
<dbReference type="EMBL" id="CAJZBQ010000062">
    <property type="protein sequence ID" value="CAG9335241.1"/>
    <property type="molecule type" value="Genomic_DNA"/>
</dbReference>
<sequence length="95" mass="11141">MRWRIALPPAIYVIKIHKLKVSGISDEKAVQTICNKEDSFSSAYLSEMISCLADLRFEKEEWANKMAKKFIDYTEAKEFAFKNDTEYINWLSKSH</sequence>
<dbReference type="AlphaFoldDB" id="A0AAU9KB23"/>
<name>A0AAU9KB23_9CILI</name>